<reference evidence="2" key="1">
    <citation type="journal article" date="2023" name="Commun. Biol.">
        <title>Genome analysis of Parmales, the sister group of diatoms, reveals the evolutionary specialization of diatoms from phago-mixotrophs to photoautotrophs.</title>
        <authorList>
            <person name="Ban H."/>
            <person name="Sato S."/>
            <person name="Yoshikawa S."/>
            <person name="Yamada K."/>
            <person name="Nakamura Y."/>
            <person name="Ichinomiya M."/>
            <person name="Sato N."/>
            <person name="Blanc-Mathieu R."/>
            <person name="Endo H."/>
            <person name="Kuwata A."/>
            <person name="Ogata H."/>
        </authorList>
    </citation>
    <scope>NUCLEOTIDE SEQUENCE [LARGE SCALE GENOMIC DNA]</scope>
    <source>
        <strain evidence="2">NIES 3700</strain>
    </source>
</reference>
<accession>A0A9W7E4T1</accession>
<organism evidence="1 2">
    <name type="scientific">Triparma laevis f. longispina</name>
    <dbReference type="NCBI Taxonomy" id="1714387"/>
    <lineage>
        <taxon>Eukaryota</taxon>
        <taxon>Sar</taxon>
        <taxon>Stramenopiles</taxon>
        <taxon>Ochrophyta</taxon>
        <taxon>Bolidophyceae</taxon>
        <taxon>Parmales</taxon>
        <taxon>Triparmaceae</taxon>
        <taxon>Triparma</taxon>
    </lineage>
</organism>
<evidence type="ECO:0000313" key="2">
    <source>
        <dbReference type="Proteomes" id="UP001165122"/>
    </source>
</evidence>
<proteinExistence type="predicted"/>
<protein>
    <submittedName>
        <fullName evidence="1">Uncharacterized protein</fullName>
    </submittedName>
</protein>
<sequence length="123" mass="14189">MICRYCAQELMTRSIAPETCPICRKPISSFDVVVYSGSLGEQGLWLTSYKNRRQLASGEGFNEYFRKQFNWNEEPYLRWKEAFDVLEIVGGRGCHHIVRVHLVLGITRSGDMVKLRALEKLCS</sequence>
<comment type="caution">
    <text evidence="1">The sequence shown here is derived from an EMBL/GenBank/DDBJ whole genome shotgun (WGS) entry which is preliminary data.</text>
</comment>
<keyword evidence="2" id="KW-1185">Reference proteome</keyword>
<gene>
    <name evidence="1" type="ORF">TrLO_g5234</name>
</gene>
<evidence type="ECO:0000313" key="1">
    <source>
        <dbReference type="EMBL" id="GMH65210.1"/>
    </source>
</evidence>
<dbReference type="Proteomes" id="UP001165122">
    <property type="component" value="Unassembled WGS sequence"/>
</dbReference>
<dbReference type="EMBL" id="BRXW01000549">
    <property type="protein sequence ID" value="GMH65210.1"/>
    <property type="molecule type" value="Genomic_DNA"/>
</dbReference>
<name>A0A9W7E4T1_9STRA</name>
<dbReference type="AlphaFoldDB" id="A0A9W7E4T1"/>